<feature type="domain" description="Beta-lactamase-related" evidence="1">
    <location>
        <begin position="57"/>
        <end position="316"/>
    </location>
</feature>
<evidence type="ECO:0000313" key="3">
    <source>
        <dbReference type="Proteomes" id="UP000228531"/>
    </source>
</evidence>
<reference evidence="2 3" key="1">
    <citation type="submission" date="2017-11" db="EMBL/GenBank/DDBJ databases">
        <title>Genomic Encyclopedia of Archaeal and Bacterial Type Strains, Phase II (KMG-II): From Individual Species to Whole Genera.</title>
        <authorList>
            <person name="Goeker M."/>
        </authorList>
    </citation>
    <scope>NUCLEOTIDE SEQUENCE [LARGE SCALE GENOMIC DNA]</scope>
    <source>
        <strain evidence="2 3">DSM 29128</strain>
    </source>
</reference>
<organism evidence="2 3">
    <name type="scientific">Yoonia maricola</name>
    <dbReference type="NCBI Taxonomy" id="420999"/>
    <lineage>
        <taxon>Bacteria</taxon>
        <taxon>Pseudomonadati</taxon>
        <taxon>Pseudomonadota</taxon>
        <taxon>Alphaproteobacteria</taxon>
        <taxon>Rhodobacterales</taxon>
        <taxon>Paracoccaceae</taxon>
        <taxon>Yoonia</taxon>
    </lineage>
</organism>
<protein>
    <submittedName>
        <fullName evidence="2">CubicO group peptidase (Beta-lactamase class C family)</fullName>
    </submittedName>
</protein>
<dbReference type="InterPro" id="IPR001466">
    <property type="entry name" value="Beta-lactam-related"/>
</dbReference>
<dbReference type="InterPro" id="IPR050491">
    <property type="entry name" value="AmpC-like"/>
</dbReference>
<dbReference type="PANTHER" id="PTHR46825:SF7">
    <property type="entry name" value="D-ALANYL-D-ALANINE CARBOXYPEPTIDASE"/>
    <property type="match status" value="1"/>
</dbReference>
<dbReference type="PANTHER" id="PTHR46825">
    <property type="entry name" value="D-ALANYL-D-ALANINE-CARBOXYPEPTIDASE/ENDOPEPTIDASE AMPH"/>
    <property type="match status" value="1"/>
</dbReference>
<accession>A0A2M8WQB2</accession>
<dbReference type="SUPFAM" id="SSF56601">
    <property type="entry name" value="beta-lactamase/transpeptidase-like"/>
    <property type="match status" value="1"/>
</dbReference>
<name>A0A2M8WQB2_9RHOB</name>
<sequence length="331" mass="35744">MRTLVSFRCGSTNGCFRDRFRMQIDKVARITDPARMSDQEICSHWISTSGRQGGNGNDGALFPYWSFSKTAIAICALKLVEAQVLALDALLEDHPFTLRQLLGHTSGLPDYGSLPEYHAAVARADEPWSREQLLDATLAQGMLFAPGEGWSYSNIGYLLTRGLIEQNTGKSLGDTISDMICKPLGLESVTFWDKLEQSAALHWDAATGYDPGWVYHGCLIGSASDASHLLHALFSNDLLRSDTLAEMLNRRSLGGAIPGRPWTEYGYGLGLMSGGISGAGRGVGHSGGGPFSVNAVYHYPDLADPMTIACFTDGTDEGVAEFAVAELANRQ</sequence>
<evidence type="ECO:0000259" key="1">
    <source>
        <dbReference type="Pfam" id="PF00144"/>
    </source>
</evidence>
<gene>
    <name evidence="2" type="ORF">BC777_1994</name>
</gene>
<dbReference type="Proteomes" id="UP000228531">
    <property type="component" value="Unassembled WGS sequence"/>
</dbReference>
<dbReference type="Pfam" id="PF00144">
    <property type="entry name" value="Beta-lactamase"/>
    <property type="match status" value="1"/>
</dbReference>
<keyword evidence="3" id="KW-1185">Reference proteome</keyword>
<proteinExistence type="predicted"/>
<evidence type="ECO:0000313" key="2">
    <source>
        <dbReference type="EMBL" id="PJI93125.1"/>
    </source>
</evidence>
<dbReference type="InterPro" id="IPR012338">
    <property type="entry name" value="Beta-lactam/transpept-like"/>
</dbReference>
<dbReference type="AlphaFoldDB" id="A0A2M8WQB2"/>
<dbReference type="EMBL" id="PGTY01000001">
    <property type="protein sequence ID" value="PJI93125.1"/>
    <property type="molecule type" value="Genomic_DNA"/>
</dbReference>
<dbReference type="Gene3D" id="3.40.710.10">
    <property type="entry name" value="DD-peptidase/beta-lactamase superfamily"/>
    <property type="match status" value="1"/>
</dbReference>
<comment type="caution">
    <text evidence="2">The sequence shown here is derived from an EMBL/GenBank/DDBJ whole genome shotgun (WGS) entry which is preliminary data.</text>
</comment>